<protein>
    <submittedName>
        <fullName evidence="1">Uncharacterized protein</fullName>
    </submittedName>
</protein>
<gene>
    <name evidence="1" type="ORF">MRB53_015765</name>
</gene>
<name>A0ACC2LZY9_PERAE</name>
<sequence>MSIKLFGLVSARRDGKKEAPEGDQAVALSAYDFLVVRNRLAGEAKRPQQTFPKALFSAGIITCRGYLIPLLAGVGALDVGQEQWMDGFLANAAGIITRKWLKYWDSVASILSVVGLFKVQLSVSSYQLLGMANLEFLP</sequence>
<keyword evidence="2" id="KW-1185">Reference proteome</keyword>
<comment type="caution">
    <text evidence="1">The sequence shown here is derived from an EMBL/GenBank/DDBJ whole genome shotgun (WGS) entry which is preliminary data.</text>
</comment>
<evidence type="ECO:0000313" key="2">
    <source>
        <dbReference type="Proteomes" id="UP001234297"/>
    </source>
</evidence>
<evidence type="ECO:0000313" key="1">
    <source>
        <dbReference type="EMBL" id="KAJ8639071.1"/>
    </source>
</evidence>
<proteinExistence type="predicted"/>
<dbReference type="Proteomes" id="UP001234297">
    <property type="component" value="Chromosome 5"/>
</dbReference>
<accession>A0ACC2LZY9</accession>
<reference evidence="1 2" key="1">
    <citation type="journal article" date="2022" name="Hortic Res">
        <title>A haplotype resolved chromosomal level avocado genome allows analysis of novel avocado genes.</title>
        <authorList>
            <person name="Nath O."/>
            <person name="Fletcher S.J."/>
            <person name="Hayward A."/>
            <person name="Shaw L.M."/>
            <person name="Masouleh A.K."/>
            <person name="Furtado A."/>
            <person name="Henry R.J."/>
            <person name="Mitter N."/>
        </authorList>
    </citation>
    <scope>NUCLEOTIDE SEQUENCE [LARGE SCALE GENOMIC DNA]</scope>
    <source>
        <strain evidence="2">cv. Hass</strain>
    </source>
</reference>
<organism evidence="1 2">
    <name type="scientific">Persea americana</name>
    <name type="common">Avocado</name>
    <dbReference type="NCBI Taxonomy" id="3435"/>
    <lineage>
        <taxon>Eukaryota</taxon>
        <taxon>Viridiplantae</taxon>
        <taxon>Streptophyta</taxon>
        <taxon>Embryophyta</taxon>
        <taxon>Tracheophyta</taxon>
        <taxon>Spermatophyta</taxon>
        <taxon>Magnoliopsida</taxon>
        <taxon>Magnoliidae</taxon>
        <taxon>Laurales</taxon>
        <taxon>Lauraceae</taxon>
        <taxon>Persea</taxon>
    </lineage>
</organism>
<dbReference type="EMBL" id="CM056813">
    <property type="protein sequence ID" value="KAJ8639071.1"/>
    <property type="molecule type" value="Genomic_DNA"/>
</dbReference>